<reference evidence="8" key="1">
    <citation type="submission" date="2023-06" db="EMBL/GenBank/DDBJ databases">
        <title>Genome-scale phylogeny and comparative genomics of the fungal order Sordariales.</title>
        <authorList>
            <consortium name="Lawrence Berkeley National Laboratory"/>
            <person name="Hensen N."/>
            <person name="Bonometti L."/>
            <person name="Westerberg I."/>
            <person name="Brannstrom I.O."/>
            <person name="Guillou S."/>
            <person name="Cros-Aarteil S."/>
            <person name="Calhoun S."/>
            <person name="Haridas S."/>
            <person name="Kuo A."/>
            <person name="Mondo S."/>
            <person name="Pangilinan J."/>
            <person name="Riley R."/>
            <person name="Labutti K."/>
            <person name="Andreopoulos B."/>
            <person name="Lipzen A."/>
            <person name="Chen C."/>
            <person name="Yanf M."/>
            <person name="Daum C."/>
            <person name="Ng V."/>
            <person name="Clum A."/>
            <person name="Steindorff A."/>
            <person name="Ohm R."/>
            <person name="Martin F."/>
            <person name="Silar P."/>
            <person name="Natvig D."/>
            <person name="Lalanne C."/>
            <person name="Gautier V."/>
            <person name="Ament-Velasquez S.L."/>
            <person name="Kruys A."/>
            <person name="Hutchinson M.I."/>
            <person name="Powell A.J."/>
            <person name="Barry K."/>
            <person name="Miller A.N."/>
            <person name="Grigoriev I.V."/>
            <person name="Debuchy R."/>
            <person name="Gladieux P."/>
            <person name="Thoren M.H."/>
            <person name="Johannesson H."/>
        </authorList>
    </citation>
    <scope>NUCLEOTIDE SEQUENCE</scope>
    <source>
        <strain evidence="8">SMH4607-1</strain>
    </source>
</reference>
<evidence type="ECO:0000256" key="2">
    <source>
        <dbReference type="ARBA" id="ARBA00022692"/>
    </source>
</evidence>
<dbReference type="GO" id="GO:0016020">
    <property type="term" value="C:membrane"/>
    <property type="evidence" value="ECO:0007669"/>
    <property type="project" value="UniProtKB-SubCell"/>
</dbReference>
<evidence type="ECO:0000256" key="5">
    <source>
        <dbReference type="ARBA" id="ARBA00023136"/>
    </source>
</evidence>
<comment type="similarity">
    <text evidence="7">Belongs to the ustYa family.</text>
</comment>
<keyword evidence="2" id="KW-0812">Transmembrane</keyword>
<sequence>LGKDPETAVRLDAATFGLGEDMYAAELDVFHLLHCLNTLRQLAYRDYYNETYEPQADMDKSTFYEVHLNHCVGMLAEAIQCSGNANLATVHWFEGFRGPTPDFSIERKCVDFDGLTDWRKKNTIDL</sequence>
<protein>
    <recommendedName>
        <fullName evidence="10">Tat pathway signal sequence</fullName>
    </recommendedName>
</protein>
<evidence type="ECO:0000256" key="6">
    <source>
        <dbReference type="ARBA" id="ARBA00023180"/>
    </source>
</evidence>
<comment type="caution">
    <text evidence="8">The sequence shown here is derived from an EMBL/GenBank/DDBJ whole genome shotgun (WGS) entry which is preliminary data.</text>
</comment>
<feature type="non-terminal residue" evidence="8">
    <location>
        <position position="126"/>
    </location>
</feature>
<keyword evidence="5" id="KW-0472">Membrane</keyword>
<keyword evidence="3" id="KW-1133">Transmembrane helix</keyword>
<evidence type="ECO:0000256" key="7">
    <source>
        <dbReference type="ARBA" id="ARBA00035112"/>
    </source>
</evidence>
<dbReference type="AlphaFoldDB" id="A0AA40AY98"/>
<dbReference type="PANTHER" id="PTHR33365:SF14">
    <property type="entry name" value="TAT PATHWAY SIGNAL SEQUENCE"/>
    <property type="match status" value="1"/>
</dbReference>
<evidence type="ECO:0000313" key="8">
    <source>
        <dbReference type="EMBL" id="KAK0724199.1"/>
    </source>
</evidence>
<dbReference type="EMBL" id="JAUKUA010000002">
    <property type="protein sequence ID" value="KAK0724199.1"/>
    <property type="molecule type" value="Genomic_DNA"/>
</dbReference>
<comment type="subcellular location">
    <subcellularLocation>
        <location evidence="1">Membrane</location>
        <topology evidence="1">Single-pass membrane protein</topology>
    </subcellularLocation>
</comment>
<organism evidence="8 9">
    <name type="scientific">Lasiosphaeris hirsuta</name>
    <dbReference type="NCBI Taxonomy" id="260670"/>
    <lineage>
        <taxon>Eukaryota</taxon>
        <taxon>Fungi</taxon>
        <taxon>Dikarya</taxon>
        <taxon>Ascomycota</taxon>
        <taxon>Pezizomycotina</taxon>
        <taxon>Sordariomycetes</taxon>
        <taxon>Sordariomycetidae</taxon>
        <taxon>Sordariales</taxon>
        <taxon>Lasiosphaeriaceae</taxon>
        <taxon>Lasiosphaeris</taxon>
    </lineage>
</organism>
<dbReference type="GO" id="GO:0043386">
    <property type="term" value="P:mycotoxin biosynthetic process"/>
    <property type="evidence" value="ECO:0007669"/>
    <property type="project" value="InterPro"/>
</dbReference>
<dbReference type="Pfam" id="PF11807">
    <property type="entry name" value="UstYa"/>
    <property type="match status" value="1"/>
</dbReference>
<name>A0AA40AY98_9PEZI</name>
<evidence type="ECO:0000313" key="9">
    <source>
        <dbReference type="Proteomes" id="UP001172102"/>
    </source>
</evidence>
<keyword evidence="4" id="KW-0843">Virulence</keyword>
<accession>A0AA40AY98</accession>
<evidence type="ECO:0000256" key="4">
    <source>
        <dbReference type="ARBA" id="ARBA00023026"/>
    </source>
</evidence>
<dbReference type="PANTHER" id="PTHR33365">
    <property type="entry name" value="YALI0B05434P"/>
    <property type="match status" value="1"/>
</dbReference>
<keyword evidence="9" id="KW-1185">Reference proteome</keyword>
<dbReference type="InterPro" id="IPR021765">
    <property type="entry name" value="UstYa-like"/>
</dbReference>
<feature type="non-terminal residue" evidence="8">
    <location>
        <position position="1"/>
    </location>
</feature>
<dbReference type="Proteomes" id="UP001172102">
    <property type="component" value="Unassembled WGS sequence"/>
</dbReference>
<evidence type="ECO:0000256" key="1">
    <source>
        <dbReference type="ARBA" id="ARBA00004167"/>
    </source>
</evidence>
<evidence type="ECO:0000256" key="3">
    <source>
        <dbReference type="ARBA" id="ARBA00022989"/>
    </source>
</evidence>
<gene>
    <name evidence="8" type="ORF">B0H67DRAFT_466353</name>
</gene>
<keyword evidence="6" id="KW-0325">Glycoprotein</keyword>
<evidence type="ECO:0008006" key="10">
    <source>
        <dbReference type="Google" id="ProtNLM"/>
    </source>
</evidence>
<proteinExistence type="inferred from homology"/>